<dbReference type="InterPro" id="IPR018637">
    <property type="entry name" value="DUF2059"/>
</dbReference>
<comment type="caution">
    <text evidence="2">The sequence shown here is derived from an EMBL/GenBank/DDBJ whole genome shotgun (WGS) entry which is preliminary data.</text>
</comment>
<dbReference type="PROSITE" id="PS51257">
    <property type="entry name" value="PROKAR_LIPOPROTEIN"/>
    <property type="match status" value="1"/>
</dbReference>
<accession>A0A9X2EHI6</accession>
<keyword evidence="3" id="KW-1185">Reference proteome</keyword>
<dbReference type="Proteomes" id="UP001155128">
    <property type="component" value="Unassembled WGS sequence"/>
</dbReference>
<evidence type="ECO:0000313" key="2">
    <source>
        <dbReference type="EMBL" id="MCM8558148.1"/>
    </source>
</evidence>
<evidence type="ECO:0000259" key="1">
    <source>
        <dbReference type="Pfam" id="PF09832"/>
    </source>
</evidence>
<dbReference type="EMBL" id="JAMSHT010000001">
    <property type="protein sequence ID" value="MCM8558148.1"/>
    <property type="molecule type" value="Genomic_DNA"/>
</dbReference>
<evidence type="ECO:0000313" key="3">
    <source>
        <dbReference type="Proteomes" id="UP001155128"/>
    </source>
</evidence>
<dbReference type="AlphaFoldDB" id="A0A9X2EHI6"/>
<dbReference type="Pfam" id="PF09832">
    <property type="entry name" value="DUF2059"/>
    <property type="match status" value="1"/>
</dbReference>
<organism evidence="2 3">
    <name type="scientific">Sphingomicrobium sediminis</name>
    <dbReference type="NCBI Taxonomy" id="2950949"/>
    <lineage>
        <taxon>Bacteria</taxon>
        <taxon>Pseudomonadati</taxon>
        <taxon>Pseudomonadota</taxon>
        <taxon>Alphaproteobacteria</taxon>
        <taxon>Sphingomonadales</taxon>
        <taxon>Sphingomonadaceae</taxon>
        <taxon>Sphingomicrobium</taxon>
    </lineage>
</organism>
<feature type="domain" description="DUF2059" evidence="1">
    <location>
        <begin position="108"/>
        <end position="147"/>
    </location>
</feature>
<proteinExistence type="predicted"/>
<dbReference type="RefSeq" id="WP_252114834.1">
    <property type="nucleotide sequence ID" value="NZ_JAMSHT010000001.1"/>
</dbReference>
<protein>
    <submittedName>
        <fullName evidence="2">DUF2059 domain-containing protein</fullName>
    </submittedName>
</protein>
<gene>
    <name evidence="2" type="ORF">NDO55_09970</name>
</gene>
<reference evidence="2" key="1">
    <citation type="submission" date="2022-06" db="EMBL/GenBank/DDBJ databases">
        <title>Sphingomicrobium sedimins sp. nov., a marine bacterium isolated from tidal flat.</title>
        <authorList>
            <person name="Kim C.-H."/>
            <person name="Yoo Y."/>
            <person name="Kim J.-J."/>
        </authorList>
    </citation>
    <scope>NUCLEOTIDE SEQUENCE</scope>
    <source>
        <strain evidence="2">GRR-S6-50</strain>
    </source>
</reference>
<sequence>MRFVLVAFLAALTLGGCGNSTDTAEPGALESSNASAAALELAQAAQPEDIFLDGAEIGFRLGLANEFGRDPTYARRDDFAEIMADIHERAWPVYRESLADRMPELYAGLAEVYDDQLSVEEMDRIQTFLESETGEKFLRMSLGAMEGLSPDAIDGIATSSDLEAFNAQTGMNAAAQMSAAEQAEIVEFERENYEALTRVAGPANRMIMRFGQQPPSAEVQARLAEVVDEIKAERGL</sequence>
<name>A0A9X2EHI6_9SPHN</name>